<proteinExistence type="predicted"/>
<dbReference type="Gene3D" id="2.40.320.10">
    <property type="entry name" value="Hypothetical Protein Pfu-838710-001"/>
    <property type="match status" value="1"/>
</dbReference>
<keyword evidence="3" id="KW-1185">Reference proteome</keyword>
<dbReference type="InterPro" id="IPR023577">
    <property type="entry name" value="CYTH_domain"/>
</dbReference>
<evidence type="ECO:0000313" key="3">
    <source>
        <dbReference type="Proteomes" id="UP000183952"/>
    </source>
</evidence>
<name>A0A1M6K4R2_9CLOT</name>
<dbReference type="SMART" id="SM01118">
    <property type="entry name" value="CYTH"/>
    <property type="match status" value="1"/>
</dbReference>
<sequence>MYISKTKFLHSKLSKGINGGKCSRMVEKEYKIILNSKEYEKIKKTYIWDEKYIQENYYYDTKNLDLYKLGITFRIRKKNLKYTVQIKLNNKTNECIYKTKEEYEHDINYIPLCVNSEQYNEINEYVHGKLYLIEKLVTKRRMKQLSECSAIFLDKSFYLERHDYELEFEFDNNDEECLNEIQKLGLSFKLKVSPDGKYKRFIKEYISKYKKGGK</sequence>
<gene>
    <name evidence="2" type="ORF">SAMN02745248_00336</name>
</gene>
<feature type="domain" description="CYTH" evidence="1">
    <location>
        <begin position="25"/>
        <end position="208"/>
    </location>
</feature>
<dbReference type="SUPFAM" id="SSF55154">
    <property type="entry name" value="CYTH-like phosphatases"/>
    <property type="match status" value="1"/>
</dbReference>
<dbReference type="InterPro" id="IPR033469">
    <property type="entry name" value="CYTH-like_dom_sf"/>
</dbReference>
<accession>A0A1M6K4R2</accession>
<reference evidence="2 3" key="1">
    <citation type="submission" date="2016-11" db="EMBL/GenBank/DDBJ databases">
        <authorList>
            <person name="Jaros S."/>
            <person name="Januszkiewicz K."/>
            <person name="Wedrychowicz H."/>
        </authorList>
    </citation>
    <scope>NUCLEOTIDE SEQUENCE [LARGE SCALE GENOMIC DNA]</scope>
    <source>
        <strain evidence="2 3">DSM 3090</strain>
    </source>
</reference>
<evidence type="ECO:0000313" key="2">
    <source>
        <dbReference type="EMBL" id="SHJ53974.1"/>
    </source>
</evidence>
<dbReference type="EMBL" id="FRAD01000004">
    <property type="protein sequence ID" value="SHJ53974.1"/>
    <property type="molecule type" value="Genomic_DNA"/>
</dbReference>
<dbReference type="STRING" id="1121331.SAMN02745248_00336"/>
<dbReference type="OrthoDB" id="384378at2"/>
<dbReference type="PROSITE" id="PS51707">
    <property type="entry name" value="CYTH"/>
    <property type="match status" value="1"/>
</dbReference>
<protein>
    <submittedName>
        <fullName evidence="2">Uncharacterized protein YjbK</fullName>
    </submittedName>
</protein>
<evidence type="ECO:0000259" key="1">
    <source>
        <dbReference type="PROSITE" id="PS51707"/>
    </source>
</evidence>
<organism evidence="2 3">
    <name type="scientific">Hathewaya proteolytica DSM 3090</name>
    <dbReference type="NCBI Taxonomy" id="1121331"/>
    <lineage>
        <taxon>Bacteria</taxon>
        <taxon>Bacillati</taxon>
        <taxon>Bacillota</taxon>
        <taxon>Clostridia</taxon>
        <taxon>Eubacteriales</taxon>
        <taxon>Clostridiaceae</taxon>
        <taxon>Hathewaya</taxon>
    </lineage>
</organism>
<dbReference type="Proteomes" id="UP000183952">
    <property type="component" value="Unassembled WGS sequence"/>
</dbReference>
<dbReference type="Pfam" id="PF01928">
    <property type="entry name" value="CYTH"/>
    <property type="match status" value="1"/>
</dbReference>
<dbReference type="AlphaFoldDB" id="A0A1M6K4R2"/>